<evidence type="ECO:0000313" key="1">
    <source>
        <dbReference type="EMBL" id="MBS4190962.1"/>
    </source>
</evidence>
<organism evidence="1 2">
    <name type="scientific">Cytobacillus citreus</name>
    <dbReference type="NCBI Taxonomy" id="2833586"/>
    <lineage>
        <taxon>Bacteria</taxon>
        <taxon>Bacillati</taxon>
        <taxon>Bacillota</taxon>
        <taxon>Bacilli</taxon>
        <taxon>Bacillales</taxon>
        <taxon>Bacillaceae</taxon>
        <taxon>Cytobacillus</taxon>
    </lineage>
</organism>
<keyword evidence="2" id="KW-1185">Reference proteome</keyword>
<evidence type="ECO:0000313" key="2">
    <source>
        <dbReference type="Proteomes" id="UP000681027"/>
    </source>
</evidence>
<dbReference type="Pfam" id="PF19618">
    <property type="entry name" value="DUF6123"/>
    <property type="match status" value="1"/>
</dbReference>
<reference evidence="1 2" key="1">
    <citation type="submission" date="2021-05" db="EMBL/GenBank/DDBJ databases">
        <title>Novel Bacillus species.</title>
        <authorList>
            <person name="Liu G."/>
        </authorList>
    </citation>
    <scope>NUCLEOTIDE SEQUENCE [LARGE SCALE GENOMIC DNA]</scope>
    <source>
        <strain evidence="1 2">FJAT-49705</strain>
    </source>
</reference>
<proteinExistence type="predicted"/>
<dbReference type="Proteomes" id="UP000681027">
    <property type="component" value="Unassembled WGS sequence"/>
</dbReference>
<protein>
    <recommendedName>
        <fullName evidence="3">Group-specific protein</fullName>
    </recommendedName>
</protein>
<comment type="caution">
    <text evidence="1">The sequence shown here is derived from an EMBL/GenBank/DDBJ whole genome shotgun (WGS) entry which is preliminary data.</text>
</comment>
<name>A0ABS5NT07_9BACI</name>
<dbReference type="RefSeq" id="WP_213102436.1">
    <property type="nucleotide sequence ID" value="NZ_JAGYPM010000003.1"/>
</dbReference>
<sequence length="91" mass="10435">MFVNNVEEYISFLQSKGFQLQEDAIGFIYFGKQYTNASDELTNIAIELTLKAQKSFDGSFFVSLLEMLVANKIQNRLEAIQFVKEKNLISI</sequence>
<dbReference type="InterPro" id="IPR046126">
    <property type="entry name" value="DUF6123"/>
</dbReference>
<dbReference type="EMBL" id="JAGYPM010000003">
    <property type="protein sequence ID" value="MBS4190962.1"/>
    <property type="molecule type" value="Genomic_DNA"/>
</dbReference>
<evidence type="ECO:0008006" key="3">
    <source>
        <dbReference type="Google" id="ProtNLM"/>
    </source>
</evidence>
<gene>
    <name evidence="1" type="ORF">KHA94_12290</name>
</gene>
<accession>A0ABS5NT07</accession>